<comment type="caution">
    <text evidence="5">The sequence shown here is derived from an EMBL/GenBank/DDBJ whole genome shotgun (WGS) entry which is preliminary data.</text>
</comment>
<dbReference type="EMBL" id="JBHSHD010000003">
    <property type="protein sequence ID" value="MFC4819101.1"/>
    <property type="molecule type" value="Genomic_DNA"/>
</dbReference>
<evidence type="ECO:0000256" key="1">
    <source>
        <dbReference type="SAM" id="MobiDB-lite"/>
    </source>
</evidence>
<proteinExistence type="predicted"/>
<dbReference type="Pfam" id="PF25564">
    <property type="entry name" value="DUF7933"/>
    <property type="match status" value="2"/>
</dbReference>
<dbReference type="InterPro" id="IPR057693">
    <property type="entry name" value="DUF7933"/>
</dbReference>
<feature type="signal peptide" evidence="2">
    <location>
        <begin position="1"/>
        <end position="22"/>
    </location>
</feature>
<name>A0ABV9QPQ7_9GAMM</name>
<evidence type="ECO:0000259" key="4">
    <source>
        <dbReference type="Pfam" id="PF25564"/>
    </source>
</evidence>
<feature type="compositionally biased region" description="Polar residues" evidence="1">
    <location>
        <begin position="1256"/>
        <end position="1265"/>
    </location>
</feature>
<feature type="domain" description="DUF7933" evidence="4">
    <location>
        <begin position="535"/>
        <end position="655"/>
    </location>
</feature>
<keyword evidence="2" id="KW-0732">Signal</keyword>
<dbReference type="InterPro" id="IPR045474">
    <property type="entry name" value="GEVED"/>
</dbReference>
<dbReference type="Pfam" id="PF20009">
    <property type="entry name" value="GEVED"/>
    <property type="match status" value="1"/>
</dbReference>
<gene>
    <name evidence="5" type="ORF">ACFO6Q_02125</name>
</gene>
<dbReference type="RefSeq" id="WP_380018844.1">
    <property type="nucleotide sequence ID" value="NZ_JBHSHD010000003.1"/>
</dbReference>
<keyword evidence="6" id="KW-1185">Reference proteome</keyword>
<organism evidence="5 6">
    <name type="scientific">Dokdonella ginsengisoli</name>
    <dbReference type="NCBI Taxonomy" id="363846"/>
    <lineage>
        <taxon>Bacteria</taxon>
        <taxon>Pseudomonadati</taxon>
        <taxon>Pseudomonadota</taxon>
        <taxon>Gammaproteobacteria</taxon>
        <taxon>Lysobacterales</taxon>
        <taxon>Rhodanobacteraceae</taxon>
        <taxon>Dokdonella</taxon>
    </lineage>
</organism>
<dbReference type="Gene3D" id="2.60.40.10">
    <property type="entry name" value="Immunoglobulins"/>
    <property type="match status" value="1"/>
</dbReference>
<accession>A0ABV9QPQ7</accession>
<evidence type="ECO:0000259" key="3">
    <source>
        <dbReference type="Pfam" id="PF20009"/>
    </source>
</evidence>
<feature type="chain" id="PRO_5047342799" evidence="2">
    <location>
        <begin position="23"/>
        <end position="1265"/>
    </location>
</feature>
<feature type="non-terminal residue" evidence="5">
    <location>
        <position position="1265"/>
    </location>
</feature>
<feature type="domain" description="DUF7933" evidence="4">
    <location>
        <begin position="188"/>
        <end position="306"/>
    </location>
</feature>
<dbReference type="InterPro" id="IPR013783">
    <property type="entry name" value="Ig-like_fold"/>
</dbReference>
<dbReference type="Proteomes" id="UP001595886">
    <property type="component" value="Unassembled WGS sequence"/>
</dbReference>
<feature type="domain" description="GEVED" evidence="3">
    <location>
        <begin position="91"/>
        <end position="177"/>
    </location>
</feature>
<protein>
    <submittedName>
        <fullName evidence="5">Beta strand repeat-containing protein</fullName>
    </submittedName>
</protein>
<sequence>MKTAIALAALAGGLVTSGSAFAAYCTRTFNTNEPITHVKIDGIDNTTPAALGGGAAASYQDFTSITGALRPGSSYTITVEGNSDGNFQNAYSVFIDWDRNETFDDATERYDIGAIVNSTGADGKQASRLVAVPAAATSGPTRMRVVKYFNSATPPVYPAACGVDASGFGQTEDYTVNIDANAPIEVPLSKAFSPNNAEINTSSTLTISLGNPTAAALTLTAALTDNLPSGMQVAATPNQATTCTGTVTATAGATAVSLASGATIPPGGCTVSADVTATAPGIYTNTLAAGALQTSGGNSGGAASAVFQATAPGFVTYSTGFEPPTFAVGNLLTQGGWGRGGGLAADLTISTANPAAGAQHLRATWTAAGSGTVAAISSTQPVGTTAYSVASAKLMITVAGGGTEFDFAPQDPAAGSVVTRVRFLRPTGGVNKIQVLDPNGGGAGVIGYVDTGATWTAGSYFDVKVITDRAAQTYDVCLNGTLIHTGAAFAKNIANLAIIGTKGTGTQNNILDADEVVIDNTSVGTCDGTPGAIAPTVTNAFVPNSVAVNTDSTATITLNNANASAIALTSDLFVSLDAGLVTGTASTTCGSGAATFVAGGVALASGSTIPANGSCTLTATVQAAGAGTYNSNVAAGALQTDAGANAAAAPATLTVTGGGGGDPVASVTPTSLTYALDTNTTSTQSLAIANTGGGSLTWSINTAAALGAPRGGAPAQVGGAIGSAHFQSYGNSQAMQGPGGSHASLQDVQMSQTADTVIAAANSVACPSGENHLYRRFYFSEHAGATGNITSVDLGMQETGANQTITVNLYTIAHSTAVDTIPLANLTLIGTGTKAVTDADEGTLINVPVTASVADMAANDLVVEVAATTAPFYIGATTGAETHPGFIAAAGCGVATPTPIHSLGPDFANTNIIMVVNTGGAAGETCDNPTTIPWLSATPTSGSTAGGSSSNVDVTVDASGLAPGSYSAKLCVTTNDPDNALIRIPVGVTVNPTGGQNGIIASGPLSHLIAATTAGTSLNIVTSALDDAGPVSGDWDFNFWSSSSNLTLWKINSANGGQYAIDGSGKAMVFHSGDTVGSSNTFSTGTSGSVNMAADWLAGTDGYLGVKFNCNGRLTFPVSGVCYGYVHLQTTGTTGFPATILDTAFDGDGNAITITGGTPLNDPAATVTPTSLSFTVASNATATEQVNIANAAGSSALTYSIEAREAAKAVLYPHTSRIDRNRLSKAGASNPDREAKLAELKAHKPSTLAVGGRRGGSTTPWAPQG</sequence>
<reference evidence="6" key="1">
    <citation type="journal article" date="2019" name="Int. J. Syst. Evol. Microbiol.">
        <title>The Global Catalogue of Microorganisms (GCM) 10K type strain sequencing project: providing services to taxonomists for standard genome sequencing and annotation.</title>
        <authorList>
            <consortium name="The Broad Institute Genomics Platform"/>
            <consortium name="The Broad Institute Genome Sequencing Center for Infectious Disease"/>
            <person name="Wu L."/>
            <person name="Ma J."/>
        </authorList>
    </citation>
    <scope>NUCLEOTIDE SEQUENCE [LARGE SCALE GENOMIC DNA]</scope>
    <source>
        <strain evidence="6">CCUG 30340</strain>
    </source>
</reference>
<evidence type="ECO:0000313" key="6">
    <source>
        <dbReference type="Proteomes" id="UP001595886"/>
    </source>
</evidence>
<feature type="region of interest" description="Disordered" evidence="1">
    <location>
        <begin position="1222"/>
        <end position="1265"/>
    </location>
</feature>
<evidence type="ECO:0000256" key="2">
    <source>
        <dbReference type="SAM" id="SignalP"/>
    </source>
</evidence>
<evidence type="ECO:0000313" key="5">
    <source>
        <dbReference type="EMBL" id="MFC4819101.1"/>
    </source>
</evidence>
<feature type="compositionally biased region" description="Basic and acidic residues" evidence="1">
    <location>
        <begin position="1231"/>
        <end position="1242"/>
    </location>
</feature>